<feature type="domain" description="PPIase cyclophilin-type" evidence="6">
    <location>
        <begin position="116"/>
        <end position="272"/>
    </location>
</feature>
<dbReference type="PANTHER" id="PTHR45625:SF4">
    <property type="entry name" value="PEPTIDYLPROLYL ISOMERASE DOMAIN AND WD REPEAT-CONTAINING PROTEIN 1"/>
    <property type="match status" value="1"/>
</dbReference>
<dbReference type="InterPro" id="IPR044666">
    <property type="entry name" value="Cyclophilin_A-like"/>
</dbReference>
<sequence>MKLPSLQGPRFAAFTAASALVVAAFASGCESSPPEPTAAPDRKPEAQTQAKDTNGLLTEKTSRPRIQLPKPTKKKVSAKPVAEVKPSEDDPVKGKWTLADATKGLPEGKALTATLETDQGTLECALFDDKSPITVANFVGLARGVRPWKTPEGKWEKKPAYDGTIFHRIIKGFMIQGGDAKKNGTGEAGYVIPDEVWEDANHDRPGLLCMANRGPNTNSAQFFITDEAAFHLDGGYTIFGECAPVDVVHKIASVPTVREKPETAPVIKKVTITRK</sequence>
<comment type="similarity">
    <text evidence="1 4">Belongs to the cyclophilin-type PPIase family.</text>
</comment>
<dbReference type="PRINTS" id="PR00153">
    <property type="entry name" value="CSAPPISMRASE"/>
</dbReference>
<dbReference type="EMBL" id="SSMQ01000047">
    <property type="protein sequence ID" value="TKD00437.1"/>
    <property type="molecule type" value="Genomic_DNA"/>
</dbReference>
<keyword evidence="8" id="KW-1185">Reference proteome</keyword>
<evidence type="ECO:0000313" key="8">
    <source>
        <dbReference type="Proteomes" id="UP000309215"/>
    </source>
</evidence>
<name>A0A4U1J0D8_9BACT</name>
<protein>
    <recommendedName>
        <fullName evidence="4">Peptidyl-prolyl cis-trans isomerase</fullName>
        <shortName evidence="4">PPIase</shortName>
        <ecNumber evidence="4">5.2.1.8</ecNumber>
    </recommendedName>
</protein>
<evidence type="ECO:0000256" key="1">
    <source>
        <dbReference type="ARBA" id="ARBA00007365"/>
    </source>
</evidence>
<dbReference type="Pfam" id="PF00160">
    <property type="entry name" value="Pro_isomerase"/>
    <property type="match status" value="1"/>
</dbReference>
<comment type="catalytic activity">
    <reaction evidence="4">
        <text>[protein]-peptidylproline (omega=180) = [protein]-peptidylproline (omega=0)</text>
        <dbReference type="Rhea" id="RHEA:16237"/>
        <dbReference type="Rhea" id="RHEA-COMP:10747"/>
        <dbReference type="Rhea" id="RHEA-COMP:10748"/>
        <dbReference type="ChEBI" id="CHEBI:83833"/>
        <dbReference type="ChEBI" id="CHEBI:83834"/>
        <dbReference type="EC" id="5.2.1.8"/>
    </reaction>
</comment>
<evidence type="ECO:0000256" key="2">
    <source>
        <dbReference type="ARBA" id="ARBA00023110"/>
    </source>
</evidence>
<evidence type="ECO:0000256" key="4">
    <source>
        <dbReference type="RuleBase" id="RU363019"/>
    </source>
</evidence>
<evidence type="ECO:0000313" key="7">
    <source>
        <dbReference type="EMBL" id="TKD00437.1"/>
    </source>
</evidence>
<feature type="signal peptide" evidence="4">
    <location>
        <begin position="1"/>
        <end position="26"/>
    </location>
</feature>
<keyword evidence="2 4" id="KW-0697">Rotamase</keyword>
<dbReference type="GO" id="GO:0006457">
    <property type="term" value="P:protein folding"/>
    <property type="evidence" value="ECO:0007669"/>
    <property type="project" value="InterPro"/>
</dbReference>
<dbReference type="Gene3D" id="2.40.100.10">
    <property type="entry name" value="Cyclophilin-like"/>
    <property type="match status" value="1"/>
</dbReference>
<evidence type="ECO:0000256" key="5">
    <source>
        <dbReference type="SAM" id="MobiDB-lite"/>
    </source>
</evidence>
<reference evidence="7 8" key="1">
    <citation type="submission" date="2019-04" db="EMBL/GenBank/DDBJ databases">
        <authorList>
            <person name="Li Y."/>
            <person name="Wang J."/>
        </authorList>
    </citation>
    <scope>NUCLEOTIDE SEQUENCE [LARGE SCALE GENOMIC DNA]</scope>
    <source>
        <strain evidence="7 8">DSM 14668</strain>
    </source>
</reference>
<dbReference type="CDD" id="cd00317">
    <property type="entry name" value="cyclophilin"/>
    <property type="match status" value="1"/>
</dbReference>
<evidence type="ECO:0000256" key="3">
    <source>
        <dbReference type="ARBA" id="ARBA00023235"/>
    </source>
</evidence>
<feature type="region of interest" description="Disordered" evidence="5">
    <location>
        <begin position="28"/>
        <end position="94"/>
    </location>
</feature>
<dbReference type="Proteomes" id="UP000309215">
    <property type="component" value="Unassembled WGS sequence"/>
</dbReference>
<keyword evidence="4" id="KW-0732">Signal</keyword>
<dbReference type="InterPro" id="IPR002130">
    <property type="entry name" value="Cyclophilin-type_PPIase_dom"/>
</dbReference>
<organism evidence="7 8">
    <name type="scientific">Polyangium fumosum</name>
    <dbReference type="NCBI Taxonomy" id="889272"/>
    <lineage>
        <taxon>Bacteria</taxon>
        <taxon>Pseudomonadati</taxon>
        <taxon>Myxococcota</taxon>
        <taxon>Polyangia</taxon>
        <taxon>Polyangiales</taxon>
        <taxon>Polyangiaceae</taxon>
        <taxon>Polyangium</taxon>
    </lineage>
</organism>
<keyword evidence="3 4" id="KW-0413">Isomerase</keyword>
<feature type="chain" id="PRO_5021039005" description="Peptidyl-prolyl cis-trans isomerase" evidence="4">
    <location>
        <begin position="27"/>
        <end position="275"/>
    </location>
</feature>
<dbReference type="EC" id="5.2.1.8" evidence="4"/>
<proteinExistence type="inferred from homology"/>
<feature type="compositionally biased region" description="Polar residues" evidence="5">
    <location>
        <begin position="46"/>
        <end position="56"/>
    </location>
</feature>
<dbReference type="AlphaFoldDB" id="A0A4U1J0D8"/>
<gene>
    <name evidence="7" type="ORF">E8A74_34665</name>
</gene>
<comment type="function">
    <text evidence="4">PPIases accelerate the folding of proteins. It catalyzes the cis-trans isomerization of proline imidic peptide bonds in oligopeptides.</text>
</comment>
<dbReference type="GO" id="GO:0003755">
    <property type="term" value="F:peptidyl-prolyl cis-trans isomerase activity"/>
    <property type="evidence" value="ECO:0007669"/>
    <property type="project" value="UniProtKB-UniRule"/>
</dbReference>
<accession>A0A4U1J0D8</accession>
<dbReference type="OrthoDB" id="9807797at2"/>
<dbReference type="PROSITE" id="PS00170">
    <property type="entry name" value="CSA_PPIASE_1"/>
    <property type="match status" value="1"/>
</dbReference>
<comment type="caution">
    <text evidence="7">The sequence shown here is derived from an EMBL/GenBank/DDBJ whole genome shotgun (WGS) entry which is preliminary data.</text>
</comment>
<dbReference type="SUPFAM" id="SSF50891">
    <property type="entry name" value="Cyclophilin-like"/>
    <property type="match status" value="1"/>
</dbReference>
<evidence type="ECO:0000259" key="6">
    <source>
        <dbReference type="PROSITE" id="PS50072"/>
    </source>
</evidence>
<dbReference type="PANTHER" id="PTHR45625">
    <property type="entry name" value="PEPTIDYL-PROLYL CIS-TRANS ISOMERASE-RELATED"/>
    <property type="match status" value="1"/>
</dbReference>
<dbReference type="PROSITE" id="PS50072">
    <property type="entry name" value="CSA_PPIASE_2"/>
    <property type="match status" value="1"/>
</dbReference>
<dbReference type="InterPro" id="IPR020892">
    <property type="entry name" value="Cyclophilin-type_PPIase_CS"/>
</dbReference>
<dbReference type="RefSeq" id="WP_136933364.1">
    <property type="nucleotide sequence ID" value="NZ_SSMQ01000047.1"/>
</dbReference>
<dbReference type="PROSITE" id="PS51257">
    <property type="entry name" value="PROKAR_LIPOPROTEIN"/>
    <property type="match status" value="1"/>
</dbReference>
<dbReference type="InterPro" id="IPR029000">
    <property type="entry name" value="Cyclophilin-like_dom_sf"/>
</dbReference>